<feature type="region of interest" description="Disordered" evidence="1">
    <location>
        <begin position="1"/>
        <end position="41"/>
    </location>
</feature>
<feature type="compositionally biased region" description="Low complexity" evidence="1">
    <location>
        <begin position="29"/>
        <end position="41"/>
    </location>
</feature>
<dbReference type="EMBL" id="CAMKVN010016347">
    <property type="protein sequence ID" value="CAI2197475.1"/>
    <property type="molecule type" value="Genomic_DNA"/>
</dbReference>
<protein>
    <submittedName>
        <fullName evidence="2">7156_t:CDS:1</fullName>
    </submittedName>
</protein>
<dbReference type="Proteomes" id="UP001153678">
    <property type="component" value="Unassembled WGS sequence"/>
</dbReference>
<reference evidence="2" key="1">
    <citation type="submission" date="2022-08" db="EMBL/GenBank/DDBJ databases">
        <authorList>
            <person name="Kallberg Y."/>
            <person name="Tangrot J."/>
            <person name="Rosling A."/>
        </authorList>
    </citation>
    <scope>NUCLEOTIDE SEQUENCE</scope>
    <source>
        <strain evidence="2">Wild A</strain>
    </source>
</reference>
<feature type="compositionally biased region" description="Acidic residues" evidence="1">
    <location>
        <begin position="1"/>
        <end position="13"/>
    </location>
</feature>
<name>A0A9W4X612_9GLOM</name>
<evidence type="ECO:0000313" key="3">
    <source>
        <dbReference type="Proteomes" id="UP001153678"/>
    </source>
</evidence>
<dbReference type="AlphaFoldDB" id="A0A9W4X612"/>
<proteinExistence type="predicted"/>
<sequence length="166" mass="18495">DGIDNLDDMDDSTEVPTFIPYVTPKTPKKAASSLPAPLSSSTSTSVPINLNLEIVQENNNSNNNMKVNNFSENFSSSKDKLKLLNPNEYLEDDDMEEDLKDFTVVTKAIPFAVVTINNIFAQNDDFRVVSVRYINLTRSVIVYFAMLDAAATALHITIPDLKIENF</sequence>
<comment type="caution">
    <text evidence="2">The sequence shown here is derived from an EMBL/GenBank/DDBJ whole genome shotgun (WGS) entry which is preliminary data.</text>
</comment>
<evidence type="ECO:0000256" key="1">
    <source>
        <dbReference type="SAM" id="MobiDB-lite"/>
    </source>
</evidence>
<feature type="non-terminal residue" evidence="2">
    <location>
        <position position="166"/>
    </location>
</feature>
<feature type="non-terminal residue" evidence="2">
    <location>
        <position position="1"/>
    </location>
</feature>
<keyword evidence="3" id="KW-1185">Reference proteome</keyword>
<evidence type="ECO:0000313" key="2">
    <source>
        <dbReference type="EMBL" id="CAI2197475.1"/>
    </source>
</evidence>
<accession>A0A9W4X612</accession>
<gene>
    <name evidence="2" type="ORF">FWILDA_LOCUS18096</name>
</gene>
<organism evidence="2 3">
    <name type="scientific">Funneliformis geosporum</name>
    <dbReference type="NCBI Taxonomy" id="1117311"/>
    <lineage>
        <taxon>Eukaryota</taxon>
        <taxon>Fungi</taxon>
        <taxon>Fungi incertae sedis</taxon>
        <taxon>Mucoromycota</taxon>
        <taxon>Glomeromycotina</taxon>
        <taxon>Glomeromycetes</taxon>
        <taxon>Glomerales</taxon>
        <taxon>Glomeraceae</taxon>
        <taxon>Funneliformis</taxon>
    </lineage>
</organism>